<dbReference type="EMBL" id="GL348715">
    <property type="protein sequence ID" value="EFH62534.1"/>
    <property type="molecule type" value="Genomic_DNA"/>
</dbReference>
<evidence type="ECO:0000313" key="2">
    <source>
        <dbReference type="Proteomes" id="UP000008694"/>
    </source>
</evidence>
<reference evidence="2" key="1">
    <citation type="journal article" date="2011" name="Nat. Genet.">
        <title>The Arabidopsis lyrata genome sequence and the basis of rapid genome size change.</title>
        <authorList>
            <person name="Hu T.T."/>
            <person name="Pattyn P."/>
            <person name="Bakker E.G."/>
            <person name="Cao J."/>
            <person name="Cheng J.-F."/>
            <person name="Clark R.M."/>
            <person name="Fahlgren N."/>
            <person name="Fawcett J.A."/>
            <person name="Grimwood J."/>
            <person name="Gundlach H."/>
            <person name="Haberer G."/>
            <person name="Hollister J.D."/>
            <person name="Ossowski S."/>
            <person name="Ottilar R.P."/>
            <person name="Salamov A.A."/>
            <person name="Schneeberger K."/>
            <person name="Spannagl M."/>
            <person name="Wang X."/>
            <person name="Yang L."/>
            <person name="Nasrallah M.E."/>
            <person name="Bergelson J."/>
            <person name="Carrington J.C."/>
            <person name="Gaut B.S."/>
            <person name="Schmutz J."/>
            <person name="Mayer K.F.X."/>
            <person name="Van de Peer Y."/>
            <person name="Grigoriev I.V."/>
            <person name="Nordborg M."/>
            <person name="Weigel D."/>
            <person name="Guo Y.-L."/>
        </authorList>
    </citation>
    <scope>NUCLEOTIDE SEQUENCE [LARGE SCALE GENOMIC DNA]</scope>
    <source>
        <strain evidence="2">cv. MN47</strain>
    </source>
</reference>
<dbReference type="AlphaFoldDB" id="D7L2V9"/>
<proteinExistence type="predicted"/>
<name>D7L2V9_ARALL</name>
<sequence>MKKEERFRGLASLFQFVKSKISRSHMILPWLCVSVSVELIISRYWSSDPKMKTMSKLDSCLPGYGDVEDAGCMYRKDLLNIISMPSGFSDESHEESPADVESCNEMERDNRANIDNICY</sequence>
<keyword evidence="2" id="KW-1185">Reference proteome</keyword>
<dbReference type="Gramene" id="Al_scaffold_0003_3972">
    <property type="protein sequence ID" value="Al_scaffold_0003_3972"/>
    <property type="gene ID" value="Al_scaffold_0003_3972"/>
</dbReference>
<gene>
    <name evidence="1" type="ORF">ARALYDRAFT_674775</name>
</gene>
<evidence type="ECO:0000313" key="1">
    <source>
        <dbReference type="EMBL" id="EFH62534.1"/>
    </source>
</evidence>
<dbReference type="HOGENOM" id="CLU_2064689_0_0_1"/>
<dbReference type="Proteomes" id="UP000008694">
    <property type="component" value="Unassembled WGS sequence"/>
</dbReference>
<organism evidence="2">
    <name type="scientific">Arabidopsis lyrata subsp. lyrata</name>
    <name type="common">Lyre-leaved rock-cress</name>
    <dbReference type="NCBI Taxonomy" id="81972"/>
    <lineage>
        <taxon>Eukaryota</taxon>
        <taxon>Viridiplantae</taxon>
        <taxon>Streptophyta</taxon>
        <taxon>Embryophyta</taxon>
        <taxon>Tracheophyta</taxon>
        <taxon>Spermatophyta</taxon>
        <taxon>Magnoliopsida</taxon>
        <taxon>eudicotyledons</taxon>
        <taxon>Gunneridae</taxon>
        <taxon>Pentapetalae</taxon>
        <taxon>rosids</taxon>
        <taxon>malvids</taxon>
        <taxon>Brassicales</taxon>
        <taxon>Brassicaceae</taxon>
        <taxon>Camelineae</taxon>
        <taxon>Arabidopsis</taxon>
    </lineage>
</organism>
<protein>
    <submittedName>
        <fullName evidence="1">Predicted protein</fullName>
    </submittedName>
</protein>
<accession>D7L2V9</accession>